<protein>
    <submittedName>
        <fullName evidence="1">Uncharacterized protein</fullName>
    </submittedName>
</protein>
<proteinExistence type="predicted"/>
<sequence length="199" mass="22154">MSSPNDVRLQVLHTVRILGYAGTSRVSKRAGLPAVQVDQALLDAQAAGQVIWTRFEDDGGWSLTEAGKALGERLLAEELERADARGEVESVMTGFEPLNRQVTTACTNWQLAEMGIAEPSKNLADTVKELARAAEAWALLEEHLVRRLPRFDGYHERFSVAVEHARTDPVWVAATDRESAHRVWFELHEDLLATLGRSR</sequence>
<dbReference type="Proteomes" id="UP000010729">
    <property type="component" value="Unassembled WGS sequence"/>
</dbReference>
<name>N1UXF9_9MICC</name>
<evidence type="ECO:0000313" key="1">
    <source>
        <dbReference type="EMBL" id="EMY32449.1"/>
    </source>
</evidence>
<keyword evidence="2" id="KW-1185">Reference proteome</keyword>
<dbReference type="OrthoDB" id="3568381at2"/>
<dbReference type="AlphaFoldDB" id="N1UXF9"/>
<dbReference type="EMBL" id="ANPE02000272">
    <property type="protein sequence ID" value="EMY32449.1"/>
    <property type="molecule type" value="Genomic_DNA"/>
</dbReference>
<accession>N1UXF9</accession>
<gene>
    <name evidence="1" type="ORF">D477_020113</name>
</gene>
<organism evidence="1 2">
    <name type="scientific">Arthrobacter crystallopoietes BAB-32</name>
    <dbReference type="NCBI Taxonomy" id="1246476"/>
    <lineage>
        <taxon>Bacteria</taxon>
        <taxon>Bacillati</taxon>
        <taxon>Actinomycetota</taxon>
        <taxon>Actinomycetes</taxon>
        <taxon>Micrococcales</taxon>
        <taxon>Micrococcaceae</taxon>
        <taxon>Crystallibacter</taxon>
    </lineage>
</organism>
<dbReference type="RefSeq" id="WP_005274208.1">
    <property type="nucleotide sequence ID" value="NZ_ANPE02000272.1"/>
</dbReference>
<comment type="caution">
    <text evidence="1">The sequence shown here is derived from an EMBL/GenBank/DDBJ whole genome shotgun (WGS) entry which is preliminary data.</text>
</comment>
<reference evidence="1 2" key="1">
    <citation type="journal article" date="2013" name="Genome Announc.">
        <title>Draft Genome Sequence of Arthrobacter crystallopoietes Strain BAB-32, Revealing Genes for Bioremediation.</title>
        <authorList>
            <person name="Joshi M.N."/>
            <person name="Pandit A.S."/>
            <person name="Sharma A."/>
            <person name="Pandya R.V."/>
            <person name="Desai S.M."/>
            <person name="Saxena A.K."/>
            <person name="Bagatharia S.B."/>
        </authorList>
    </citation>
    <scope>NUCLEOTIDE SEQUENCE [LARGE SCALE GENOMIC DNA]</scope>
    <source>
        <strain evidence="1 2">BAB-32</strain>
    </source>
</reference>
<evidence type="ECO:0000313" key="2">
    <source>
        <dbReference type="Proteomes" id="UP000010729"/>
    </source>
</evidence>